<protein>
    <submittedName>
        <fullName evidence="7">RstB2</fullName>
    </submittedName>
</protein>
<evidence type="ECO:0000313" key="6">
    <source>
        <dbReference type="EMBL" id="AHW96967.1"/>
    </source>
</evidence>
<evidence type="ECO:0000313" key="7">
    <source>
        <dbReference type="EMBL" id="AHW96968.1"/>
    </source>
</evidence>
<reference evidence="7" key="1">
    <citation type="journal article" date="2014" name="PLoS ONE">
        <title>Genetic Traits of Vibrio cholerae O1 Haitian Isolates That Are Absent in Contemporary Strains from Kolkata, India.</title>
        <authorList>
            <person name="Ghosh P."/>
            <person name="Naha A."/>
            <person name="Pazhani G.P."/>
            <person name="Ramamurthy T."/>
            <person name="Mukhopadhyay A.K."/>
        </authorList>
    </citation>
    <scope>NUCLEOTIDE SEQUENCE</scope>
    <source>
        <strain evidence="5">IDH01168</strain>
        <strain evidence="6">IDH01629</strain>
        <strain evidence="7">IDH03371</strain>
        <strain evidence="1">J25916</strain>
        <strain evidence="2">K8833</strain>
        <strain evidence="3">L4706</strain>
        <strain evidence="4">M15175</strain>
    </source>
</reference>
<sequence>MMKLWVINMKSRFVVFGASHSEGVSSKTGAPYLIPVLFVGKPIRQWKNDKGQCLTFGLQHQEVKFVSSDAMTRKLEQTAFPVLVTFDNEPDPEDPSRNLVIDYQVVCSLFDNVPGGKPLDKPQPIKS</sequence>
<dbReference type="EMBL" id="KJ522623">
    <property type="protein sequence ID" value="AHW96965.1"/>
    <property type="molecule type" value="Genomic_DNA"/>
</dbReference>
<proteinExistence type="predicted"/>
<dbReference type="EMBL" id="KJ522620">
    <property type="protein sequence ID" value="AHW96962.1"/>
    <property type="molecule type" value="Genomic_DNA"/>
</dbReference>
<evidence type="ECO:0000313" key="3">
    <source>
        <dbReference type="EMBL" id="AHW96964.1"/>
    </source>
</evidence>
<evidence type="ECO:0000313" key="2">
    <source>
        <dbReference type="EMBL" id="AHW96963.1"/>
    </source>
</evidence>
<accession>A0A0A7C033</accession>
<dbReference type="EMBL" id="KJ522624">
    <property type="protein sequence ID" value="AHW96966.1"/>
    <property type="molecule type" value="Genomic_DNA"/>
</dbReference>
<organism evidence="7">
    <name type="scientific">Vibrio cholerae</name>
    <dbReference type="NCBI Taxonomy" id="666"/>
    <lineage>
        <taxon>Bacteria</taxon>
        <taxon>Pseudomonadati</taxon>
        <taxon>Pseudomonadota</taxon>
        <taxon>Gammaproteobacteria</taxon>
        <taxon>Vibrionales</taxon>
        <taxon>Vibrionaceae</taxon>
        <taxon>Vibrio</taxon>
    </lineage>
</organism>
<evidence type="ECO:0000313" key="5">
    <source>
        <dbReference type="EMBL" id="AHW96966.1"/>
    </source>
</evidence>
<dbReference type="EMBL" id="KJ522622">
    <property type="protein sequence ID" value="AHW96964.1"/>
    <property type="molecule type" value="Genomic_DNA"/>
</dbReference>
<name>A0A0A7C033_VIBCL</name>
<dbReference type="EMBL" id="KJ522621">
    <property type="protein sequence ID" value="AHW96963.1"/>
    <property type="molecule type" value="Genomic_DNA"/>
</dbReference>
<evidence type="ECO:0000313" key="4">
    <source>
        <dbReference type="EMBL" id="AHW96965.1"/>
    </source>
</evidence>
<dbReference type="EMBL" id="KJ522625">
    <property type="protein sequence ID" value="AHW96967.1"/>
    <property type="molecule type" value="Genomic_DNA"/>
</dbReference>
<dbReference type="InterPro" id="IPR010008">
    <property type="entry name" value="Vibrio_Phage_CTX_RstB"/>
</dbReference>
<dbReference type="AlphaFoldDB" id="A0A0A7C033"/>
<dbReference type="EMBL" id="KJ522626">
    <property type="protein sequence ID" value="AHW96968.1"/>
    <property type="molecule type" value="Genomic_DNA"/>
</dbReference>
<dbReference type="Pfam" id="PF07459">
    <property type="entry name" value="CTX_RstB"/>
    <property type="match status" value="1"/>
</dbReference>
<gene>
    <name evidence="7" type="primary">rstB</name>
</gene>
<dbReference type="PIRSF" id="PIRSF029091">
    <property type="entry name" value="CTX_RstB"/>
    <property type="match status" value="1"/>
</dbReference>
<dbReference type="PATRIC" id="fig|666.1993.peg.578"/>
<evidence type="ECO:0000313" key="1">
    <source>
        <dbReference type="EMBL" id="AHW96962.1"/>
    </source>
</evidence>